<keyword evidence="7" id="KW-0472">Membrane</keyword>
<evidence type="ECO:0000259" key="8">
    <source>
        <dbReference type="Pfam" id="PF08478"/>
    </source>
</evidence>
<feature type="transmembrane region" description="Helical" evidence="7">
    <location>
        <begin position="179"/>
        <end position="200"/>
    </location>
</feature>
<sequence>MHKKKSAGSAGVRAVNRSQTARARKAAGNSQTGRISKIASGGQLARTSKMASGGQVARNGKISGAGRSSRMANDSSYQVSRRTGAPPGYKKAGASYGYKKKTYKGSGAGRQGNHNRTGNSLKLLDNAPRRSYQEKTYLERKFGDRPTPGYVDTERPKKPKKPKKPKISLYDMLRLHKSILILAMTIAVIALLGVGVIEYIRSHYRVQTVNVSGNTYYSDEQIQDMVMNGMFSHNSLFLGFKYHDKSITDIPFIEKITIDIKSADTIDIHVYEKALAGCISYLESYMYFDREGIIVESSSQLLEGVPVVRGLKYDSVVILKPLPVEDNEVFAEILDLTQLLSKYNLQADQMYFDSVYNVYLYFDNIEVAMGSKKNIDEKVIQLPYILPSLEGKKGTLHLEDYDENTDSVRFEEAT</sequence>
<evidence type="ECO:0000256" key="2">
    <source>
        <dbReference type="ARBA" id="ARBA00022618"/>
    </source>
</evidence>
<evidence type="ECO:0000256" key="1">
    <source>
        <dbReference type="ARBA" id="ARBA00022475"/>
    </source>
</evidence>
<reference evidence="9 10" key="1">
    <citation type="submission" date="2017-09" db="EMBL/GenBank/DDBJ databases">
        <title>High-quality draft genome sequence of Butyrivibrio fibrisolvens INBov1, isolated from cow rumen.</title>
        <authorList>
            <person name="Rodriguez Hernaez J."/>
            <person name="Rivarola M."/>
            <person name="Paniego N."/>
            <person name="Cravero S."/>
            <person name="Ceron Cucchi M."/>
            <person name="Martinez M.C."/>
        </authorList>
    </citation>
    <scope>NUCLEOTIDE SEQUENCE [LARGE SCALE GENOMIC DNA]</scope>
    <source>
        <strain evidence="9 10">INBov1</strain>
    </source>
</reference>
<dbReference type="RefSeq" id="WP_110073076.1">
    <property type="nucleotide sequence ID" value="NZ_CM009896.1"/>
</dbReference>
<dbReference type="GO" id="GO:0051301">
    <property type="term" value="P:cell division"/>
    <property type="evidence" value="ECO:0007669"/>
    <property type="project" value="UniProtKB-KW"/>
</dbReference>
<feature type="compositionally biased region" description="Low complexity" evidence="6">
    <location>
        <begin position="88"/>
        <end position="97"/>
    </location>
</feature>
<keyword evidence="5" id="KW-0131">Cell cycle</keyword>
<dbReference type="AlphaFoldDB" id="A0A317G4S9"/>
<dbReference type="Pfam" id="PF08478">
    <property type="entry name" value="POTRA_1"/>
    <property type="match status" value="1"/>
</dbReference>
<name>A0A317G4S9_BUTFI</name>
<dbReference type="EMBL" id="NXNG01000001">
    <property type="protein sequence ID" value="PWT27683.1"/>
    <property type="molecule type" value="Genomic_DNA"/>
</dbReference>
<dbReference type="PANTHER" id="PTHR37820">
    <property type="entry name" value="CELL DIVISION PROTEIN DIVIB"/>
    <property type="match status" value="1"/>
</dbReference>
<feature type="region of interest" description="Disordered" evidence="6">
    <location>
        <begin position="142"/>
        <end position="164"/>
    </location>
</feature>
<feature type="region of interest" description="Disordered" evidence="6">
    <location>
        <begin position="1"/>
        <end position="126"/>
    </location>
</feature>
<organism evidence="9 10">
    <name type="scientific">Butyrivibrio fibrisolvens</name>
    <dbReference type="NCBI Taxonomy" id="831"/>
    <lineage>
        <taxon>Bacteria</taxon>
        <taxon>Bacillati</taxon>
        <taxon>Bacillota</taxon>
        <taxon>Clostridia</taxon>
        <taxon>Lachnospirales</taxon>
        <taxon>Lachnospiraceae</taxon>
        <taxon>Butyrivibrio</taxon>
    </lineage>
</organism>
<protein>
    <recommendedName>
        <fullName evidence="8">POTRA domain-containing protein</fullName>
    </recommendedName>
</protein>
<evidence type="ECO:0000256" key="5">
    <source>
        <dbReference type="ARBA" id="ARBA00023306"/>
    </source>
</evidence>
<dbReference type="PANTHER" id="PTHR37820:SF1">
    <property type="entry name" value="CELL DIVISION PROTEIN FTSQ"/>
    <property type="match status" value="1"/>
</dbReference>
<keyword evidence="2" id="KW-0132">Cell division</keyword>
<keyword evidence="4 7" id="KW-1133">Transmembrane helix</keyword>
<dbReference type="InterPro" id="IPR050487">
    <property type="entry name" value="FtsQ_DivIB"/>
</dbReference>
<comment type="caution">
    <text evidence="9">The sequence shown here is derived from an EMBL/GenBank/DDBJ whole genome shotgun (WGS) entry which is preliminary data.</text>
</comment>
<evidence type="ECO:0000256" key="7">
    <source>
        <dbReference type="SAM" id="Phobius"/>
    </source>
</evidence>
<evidence type="ECO:0000256" key="4">
    <source>
        <dbReference type="ARBA" id="ARBA00022989"/>
    </source>
</evidence>
<feature type="compositionally biased region" description="Polar residues" evidence="6">
    <location>
        <begin position="70"/>
        <end position="81"/>
    </location>
</feature>
<keyword evidence="1" id="KW-1003">Cell membrane</keyword>
<dbReference type="InterPro" id="IPR013685">
    <property type="entry name" value="POTRA_FtsQ_type"/>
</dbReference>
<keyword evidence="3 7" id="KW-0812">Transmembrane</keyword>
<proteinExistence type="predicted"/>
<accession>A0A317G4S9</accession>
<evidence type="ECO:0000256" key="6">
    <source>
        <dbReference type="SAM" id="MobiDB-lite"/>
    </source>
</evidence>
<evidence type="ECO:0000313" key="9">
    <source>
        <dbReference type="EMBL" id="PWT27683.1"/>
    </source>
</evidence>
<evidence type="ECO:0000313" key="10">
    <source>
        <dbReference type="Proteomes" id="UP000245488"/>
    </source>
</evidence>
<keyword evidence="10" id="KW-1185">Reference proteome</keyword>
<evidence type="ECO:0000256" key="3">
    <source>
        <dbReference type="ARBA" id="ARBA00022692"/>
    </source>
</evidence>
<gene>
    <name evidence="9" type="ORF">CPT75_11535</name>
</gene>
<dbReference type="Proteomes" id="UP000245488">
    <property type="component" value="Chromosome"/>
</dbReference>
<dbReference type="GO" id="GO:0005886">
    <property type="term" value="C:plasma membrane"/>
    <property type="evidence" value="ECO:0007669"/>
    <property type="project" value="TreeGrafter"/>
</dbReference>
<feature type="domain" description="POTRA" evidence="8">
    <location>
        <begin position="205"/>
        <end position="272"/>
    </location>
</feature>